<evidence type="ECO:0000313" key="15">
    <source>
        <dbReference type="Proteomes" id="UP000056905"/>
    </source>
</evidence>
<dbReference type="GO" id="GO:0000166">
    <property type="term" value="F:nucleotide binding"/>
    <property type="evidence" value="ECO:0007669"/>
    <property type="project" value="UniProtKB-KW"/>
</dbReference>
<dbReference type="GO" id="GO:0031419">
    <property type="term" value="F:cobalamin binding"/>
    <property type="evidence" value="ECO:0007669"/>
    <property type="project" value="UniProtKB-KW"/>
</dbReference>
<dbReference type="EMBL" id="CP013002">
    <property type="protein sequence ID" value="ALL13512.1"/>
    <property type="molecule type" value="Genomic_DNA"/>
</dbReference>
<dbReference type="GO" id="GO:0071897">
    <property type="term" value="P:DNA biosynthetic process"/>
    <property type="evidence" value="ECO:0007669"/>
    <property type="project" value="UniProtKB-KW"/>
</dbReference>
<evidence type="ECO:0000256" key="11">
    <source>
        <dbReference type="ARBA" id="ARBA00033050"/>
    </source>
</evidence>
<dbReference type="Gene3D" id="3.20.70.20">
    <property type="match status" value="1"/>
</dbReference>
<evidence type="ECO:0000256" key="8">
    <source>
        <dbReference type="ARBA" id="ARBA00023002"/>
    </source>
</evidence>
<comment type="cofactor">
    <cofactor evidence="1">
        <name>adenosylcob(III)alamin</name>
        <dbReference type="ChEBI" id="CHEBI:18408"/>
    </cofactor>
</comment>
<dbReference type="OrthoDB" id="9762933at2"/>
<comment type="function">
    <text evidence="10">Catalyzes the reduction of ribonucleotides to deoxyribonucleotides. May function to provide a pool of deoxyribonucleotide precursors for DNA repair during oxygen limitation and/or for immediate growth after restoration of oxygen.</text>
</comment>
<accession>A0A0P0NZ97</accession>
<evidence type="ECO:0000256" key="12">
    <source>
        <dbReference type="ARBA" id="ARBA00047754"/>
    </source>
</evidence>
<dbReference type="RefSeq" id="WP_062146579.1">
    <property type="nucleotide sequence ID" value="NZ_CP013002.1"/>
</dbReference>
<dbReference type="InterPro" id="IPR024434">
    <property type="entry name" value="TSCPD_dom"/>
</dbReference>
<evidence type="ECO:0000256" key="6">
    <source>
        <dbReference type="ARBA" id="ARBA00022634"/>
    </source>
</evidence>
<dbReference type="KEGG" id="chq:AQ619_09200"/>
<dbReference type="PANTHER" id="PTHR43371:SF1">
    <property type="entry name" value="RIBONUCLEOSIDE-DIPHOSPHATE REDUCTASE"/>
    <property type="match status" value="1"/>
</dbReference>
<dbReference type="Proteomes" id="UP000056905">
    <property type="component" value="Chromosome"/>
</dbReference>
<evidence type="ECO:0000313" key="14">
    <source>
        <dbReference type="EMBL" id="ALL13512.1"/>
    </source>
</evidence>
<evidence type="ECO:0000256" key="7">
    <source>
        <dbReference type="ARBA" id="ARBA00022741"/>
    </source>
</evidence>
<keyword evidence="8" id="KW-0560">Oxidoreductase</keyword>
<dbReference type="STRING" id="69395.AQ619_09200"/>
<keyword evidence="6" id="KW-0237">DNA synthesis</keyword>
<gene>
    <name evidence="14" type="ORF">AQ619_09200</name>
</gene>
<keyword evidence="7" id="KW-0547">Nucleotide-binding</keyword>
<dbReference type="EC" id="1.17.4.1" evidence="3"/>
<evidence type="ECO:0000256" key="2">
    <source>
        <dbReference type="ARBA" id="ARBA00007405"/>
    </source>
</evidence>
<sequence>MRSQSGIVDQPYRAERRELERCNGVVEVLAPSTWTDARVEAWLDWFGEPQAADELLGGGPARYAEGLAKAGLAKGLFADPADAGAFQDALLTTMLSGLATPGSAGLALTPLPDIAEIEFRHAAEAQLGRLRSHALASRAAERLDAALAQVGDTVQRCHGDAKACADPRKNSALARAARRARDLGADDRMISEAIALAGASRTPLLDHSAPPKISMVASGSRATVSAGDDNASFAAQIGWETSALTLALSLEDTEVLVRGSGFGAVIDACAFQKDVGFDIQGFTYAVHIWATALEIERGEQPARLGLAGVGDWLLTQGLSLASSDGRDGAAALWALTVGAALSASAEAAASLGAEPAFIQDRQIVLRGLAERRVRAAALRSPLASEAATALAMAHGLAKKHGLRSCALISAFEDPEAALRLGSRPTGWAGVASPVSVTQTADGLLVPAFSAAAFGCLSGAKADIDAARRHALGHGSLIDSPAIDHAVLQARGFTSHEIEQVEDALRSANGLRQAFAPAIVGAGFLSDVLGAPSRALAQADFDTLAFAGFSPAEILTAEHHALGTGRLADCEALSPEIRAVFLSAEAPVLADRLAMVVAVETFACLPVPVELHLPFDSRPADGARLQAAAARAGVRALRLQRAEPPASFKLDLPEEPVETPRPAAREPIVTERVIEKIVERDRSRRKLPDRRKGYIQKAAVGGHKVYLHTGEYDDGEVGEIFIDMHKEGAAFRSLMNNFAIAVSLGLQHGVPLDEFVDAFVFTRFEPAGPVTGNDSIKSATSILDYVFRELGVSYLGRDDLANADPQEFNADGLGHGKADAPEAAAEPLPASKFISKGFSRGAATDNLVFLPFGGRKLEDSGRAASSEADFCPACGDIALTQRGAITVCDSCGTQSNRSEPAS</sequence>
<dbReference type="InterPro" id="IPR050862">
    <property type="entry name" value="RdRp_reductase_class-2"/>
</dbReference>
<comment type="similarity">
    <text evidence="2">Belongs to the ribonucleoside diphosphate reductase class-2 family.</text>
</comment>
<name>A0A0P0NZ97_9CAUL</name>
<evidence type="ECO:0000256" key="10">
    <source>
        <dbReference type="ARBA" id="ARBA00025437"/>
    </source>
</evidence>
<proteinExistence type="inferred from homology"/>
<reference evidence="14 15" key="1">
    <citation type="submission" date="2015-10" db="EMBL/GenBank/DDBJ databases">
        <title>Conservation of the essential genome among Caulobacter and Brevundimonas species.</title>
        <authorList>
            <person name="Scott D."/>
            <person name="Ely B."/>
        </authorList>
    </citation>
    <scope>NUCLEOTIDE SEQUENCE [LARGE SCALE GENOMIC DNA]</scope>
    <source>
        <strain evidence="14 15">CB4</strain>
    </source>
</reference>
<dbReference type="Pfam" id="PF12637">
    <property type="entry name" value="TSCPD"/>
    <property type="match status" value="1"/>
</dbReference>
<evidence type="ECO:0000256" key="4">
    <source>
        <dbReference type="ARBA" id="ARBA00014409"/>
    </source>
</evidence>
<evidence type="ECO:0000256" key="5">
    <source>
        <dbReference type="ARBA" id="ARBA00022628"/>
    </source>
</evidence>
<dbReference type="GO" id="GO:0004748">
    <property type="term" value="F:ribonucleoside-diphosphate reductase activity, thioredoxin disulfide as acceptor"/>
    <property type="evidence" value="ECO:0007669"/>
    <property type="project" value="UniProtKB-EC"/>
</dbReference>
<evidence type="ECO:0000256" key="9">
    <source>
        <dbReference type="ARBA" id="ARBA00023285"/>
    </source>
</evidence>
<evidence type="ECO:0000256" key="3">
    <source>
        <dbReference type="ARBA" id="ARBA00012274"/>
    </source>
</evidence>
<keyword evidence="15" id="KW-1185">Reference proteome</keyword>
<comment type="catalytic activity">
    <reaction evidence="12">
        <text>a 2'-deoxyribonucleoside 5'-diphosphate + [thioredoxin]-disulfide + H2O = a ribonucleoside 5'-diphosphate + [thioredoxin]-dithiol</text>
        <dbReference type="Rhea" id="RHEA:23252"/>
        <dbReference type="Rhea" id="RHEA-COMP:10698"/>
        <dbReference type="Rhea" id="RHEA-COMP:10700"/>
        <dbReference type="ChEBI" id="CHEBI:15377"/>
        <dbReference type="ChEBI" id="CHEBI:29950"/>
        <dbReference type="ChEBI" id="CHEBI:50058"/>
        <dbReference type="ChEBI" id="CHEBI:57930"/>
        <dbReference type="ChEBI" id="CHEBI:73316"/>
        <dbReference type="EC" id="1.17.4.1"/>
    </reaction>
</comment>
<evidence type="ECO:0000256" key="1">
    <source>
        <dbReference type="ARBA" id="ARBA00001922"/>
    </source>
</evidence>
<evidence type="ECO:0000259" key="13">
    <source>
        <dbReference type="Pfam" id="PF12637"/>
    </source>
</evidence>
<dbReference type="PANTHER" id="PTHR43371">
    <property type="entry name" value="VITAMIN B12-DEPENDENT RIBONUCLEOTIDE REDUCTASE"/>
    <property type="match status" value="1"/>
</dbReference>
<keyword evidence="9" id="KW-0170">Cobalt</keyword>
<protein>
    <recommendedName>
        <fullName evidence="4">Vitamin B12-dependent ribonucleotide reductase</fullName>
        <ecNumber evidence="3">1.17.4.1</ecNumber>
    </recommendedName>
    <alternativeName>
        <fullName evidence="11">Ribonucleoside-diphosphate reductase NrdJ</fullName>
    </alternativeName>
</protein>
<organism evidence="14 15">
    <name type="scientific">Caulobacter henricii</name>
    <dbReference type="NCBI Taxonomy" id="69395"/>
    <lineage>
        <taxon>Bacteria</taxon>
        <taxon>Pseudomonadati</taxon>
        <taxon>Pseudomonadota</taxon>
        <taxon>Alphaproteobacteria</taxon>
        <taxon>Caulobacterales</taxon>
        <taxon>Caulobacteraceae</taxon>
        <taxon>Caulobacter</taxon>
    </lineage>
</organism>
<dbReference type="AlphaFoldDB" id="A0A0P0NZ97"/>
<feature type="domain" description="TSCPD" evidence="13">
    <location>
        <begin position="686"/>
        <end position="789"/>
    </location>
</feature>
<keyword evidence="5" id="KW-0846">Cobalamin</keyword>